<evidence type="ECO:0000256" key="1">
    <source>
        <dbReference type="SAM" id="SignalP"/>
    </source>
</evidence>
<dbReference type="Proteomes" id="UP000244810">
    <property type="component" value="Unassembled WGS sequence"/>
</dbReference>
<evidence type="ECO:0000313" key="2">
    <source>
        <dbReference type="EMBL" id="PVE47905.1"/>
    </source>
</evidence>
<proteinExistence type="predicted"/>
<feature type="chain" id="PRO_5015599589" description="DUF2125 domain-containing protein" evidence="1">
    <location>
        <begin position="24"/>
        <end position="489"/>
    </location>
</feature>
<evidence type="ECO:0008006" key="4">
    <source>
        <dbReference type="Google" id="ProtNLM"/>
    </source>
</evidence>
<name>A0A2T7UT13_9RHOB</name>
<keyword evidence="3" id="KW-1185">Reference proteome</keyword>
<accession>A0A2T7UT13</accession>
<evidence type="ECO:0000313" key="3">
    <source>
        <dbReference type="Proteomes" id="UP000244810"/>
    </source>
</evidence>
<protein>
    <recommendedName>
        <fullName evidence="4">DUF2125 domain-containing protein</fullName>
    </recommendedName>
</protein>
<feature type="signal peptide" evidence="1">
    <location>
        <begin position="1"/>
        <end position="23"/>
    </location>
</feature>
<reference evidence="2 3" key="1">
    <citation type="journal article" date="2011" name="Syst. Appl. Microbiol.">
        <title>Defluviimonas denitrificans gen. nov., sp. nov., and Pararhodobacter aggregans gen. nov., sp. nov., non-phototrophic Rhodobacteraceae from the biofilter of a marine aquaculture.</title>
        <authorList>
            <person name="Foesel B.U."/>
            <person name="Drake H.L."/>
            <person name="Schramm A."/>
        </authorList>
    </citation>
    <scope>NUCLEOTIDE SEQUENCE [LARGE SCALE GENOMIC DNA]</scope>
    <source>
        <strain evidence="2 3">D1-19</strain>
    </source>
</reference>
<organism evidence="2 3">
    <name type="scientific">Pararhodobacter aggregans</name>
    <dbReference type="NCBI Taxonomy" id="404875"/>
    <lineage>
        <taxon>Bacteria</taxon>
        <taxon>Pseudomonadati</taxon>
        <taxon>Pseudomonadota</taxon>
        <taxon>Alphaproteobacteria</taxon>
        <taxon>Rhodobacterales</taxon>
        <taxon>Paracoccaceae</taxon>
        <taxon>Pararhodobacter</taxon>
    </lineage>
</organism>
<sequence length="489" mass="50253">MALCLAAIQPGAAFALTAPEAWANLQSMAAGAGLTMTSTGTTGTDASVTVSGLRIFPTANPNDLIISMDTLRVEPQGEMIALAPSAQVDLAILFAGGLTRHFTVTHDGTITGNLTETNAALDLDFPNLSLVQVPGSVTLPGGKGGSVTDPLSVSMQFQALDASLRAAREGAAEISLQAASVAYDLTYPDPGTEGVTISQAGSITAPAIRFTGTELDTLSDDEGAIRRAFDSGFSASLEFTSGASAQTSRQMIEGVEVAMQTQGGASQLRLDAADGRVDITGDAEGVSMSGRYGQLPGSVTLGGMDMAFGFPLVATPDDQPLRYMISFRDLAPSAELLAMVGAGQFAGEPVTLTVDLGAQGRLTQEIGPDFGESDAPPVDVSSVSLNDLRLQVGDSALTGSGAVALIGGLMGQIGQARPNADGRFLFDLVGGERLLTRLQGMGLVPQDQLFFVRMMMNGLSRPVGDDHLQSEVVLQPGGAITVNGAPLPF</sequence>
<dbReference type="AlphaFoldDB" id="A0A2T7UT13"/>
<dbReference type="EMBL" id="QDDR01000003">
    <property type="protein sequence ID" value="PVE47905.1"/>
    <property type="molecule type" value="Genomic_DNA"/>
</dbReference>
<comment type="caution">
    <text evidence="2">The sequence shown here is derived from an EMBL/GenBank/DDBJ whole genome shotgun (WGS) entry which is preliminary data.</text>
</comment>
<gene>
    <name evidence="2" type="ORF">DDE23_07110</name>
</gene>
<keyword evidence="1" id="KW-0732">Signal</keyword>